<comment type="caution">
    <text evidence="5">The sequence shown here is derived from an EMBL/GenBank/DDBJ whole genome shotgun (WGS) entry which is preliminary data.</text>
</comment>
<keyword evidence="3" id="KW-0472">Membrane</keyword>
<feature type="compositionally biased region" description="Acidic residues" evidence="2">
    <location>
        <begin position="30"/>
        <end position="41"/>
    </location>
</feature>
<dbReference type="AlphaFoldDB" id="A0A7X3MKZ6"/>
<protein>
    <recommendedName>
        <fullName evidence="4">Cell envelope-related transcriptional attenuator domain-containing protein</fullName>
    </recommendedName>
</protein>
<dbReference type="RefSeq" id="WP_159754411.1">
    <property type="nucleotide sequence ID" value="NZ_CASSPE010000006.1"/>
</dbReference>
<gene>
    <name evidence="5" type="ORF">GN277_23255</name>
</gene>
<dbReference type="PANTHER" id="PTHR33392">
    <property type="entry name" value="POLYISOPRENYL-TEICHOIC ACID--PEPTIDOGLYCAN TEICHOIC ACID TRANSFERASE TAGU"/>
    <property type="match status" value="1"/>
</dbReference>
<keyword evidence="3" id="KW-0812">Transmembrane</keyword>
<evidence type="ECO:0000256" key="3">
    <source>
        <dbReference type="SAM" id="Phobius"/>
    </source>
</evidence>
<dbReference type="Gene3D" id="3.40.630.190">
    <property type="entry name" value="LCP protein"/>
    <property type="match status" value="1"/>
</dbReference>
<evidence type="ECO:0000256" key="2">
    <source>
        <dbReference type="SAM" id="MobiDB-lite"/>
    </source>
</evidence>
<dbReference type="NCBIfam" id="TIGR00350">
    <property type="entry name" value="lytR_cpsA_psr"/>
    <property type="match status" value="1"/>
</dbReference>
<feature type="transmembrane region" description="Helical" evidence="3">
    <location>
        <begin position="70"/>
        <end position="92"/>
    </location>
</feature>
<accession>A0A7X3MKZ6</accession>
<dbReference type="Proteomes" id="UP000460412">
    <property type="component" value="Unassembled WGS sequence"/>
</dbReference>
<feature type="region of interest" description="Disordered" evidence="2">
    <location>
        <begin position="30"/>
        <end position="61"/>
    </location>
</feature>
<keyword evidence="3" id="KW-1133">Transmembrane helix</keyword>
<evidence type="ECO:0000256" key="1">
    <source>
        <dbReference type="ARBA" id="ARBA00006068"/>
    </source>
</evidence>
<dbReference type="PANTHER" id="PTHR33392:SF6">
    <property type="entry name" value="POLYISOPRENYL-TEICHOIC ACID--PEPTIDOGLYCAN TEICHOIC ACID TRANSFERASE TAGU"/>
    <property type="match status" value="1"/>
</dbReference>
<dbReference type="InterPro" id="IPR004474">
    <property type="entry name" value="LytR_CpsA_psr"/>
</dbReference>
<feature type="domain" description="Cell envelope-related transcriptional attenuator" evidence="4">
    <location>
        <begin position="158"/>
        <end position="315"/>
    </location>
</feature>
<reference evidence="5 6" key="1">
    <citation type="submission" date="2019-12" db="EMBL/GenBank/DDBJ databases">
        <title>Sporaefaciens musculi gen. nov., sp. nov., a novel bacterium isolated from the caecum of an obese mouse.</title>
        <authorList>
            <person name="Rasmussen T.S."/>
            <person name="Streidl T."/>
            <person name="Hitch T.C.A."/>
            <person name="Wortmann E."/>
            <person name="Deptula P."/>
            <person name="Hansen M."/>
            <person name="Nielsen D.S."/>
            <person name="Clavel T."/>
            <person name="Vogensen F.K."/>
        </authorList>
    </citation>
    <scope>NUCLEOTIDE SEQUENCE [LARGE SCALE GENOMIC DNA]</scope>
    <source>
        <strain evidence="5 6">WCA-9-b2</strain>
    </source>
</reference>
<evidence type="ECO:0000313" key="5">
    <source>
        <dbReference type="EMBL" id="MXP78167.1"/>
    </source>
</evidence>
<evidence type="ECO:0000313" key="6">
    <source>
        <dbReference type="Proteomes" id="UP000460412"/>
    </source>
</evidence>
<organism evidence="5 6">
    <name type="scientific">Sporofaciens musculi</name>
    <dbReference type="NCBI Taxonomy" id="2681861"/>
    <lineage>
        <taxon>Bacteria</taxon>
        <taxon>Bacillati</taxon>
        <taxon>Bacillota</taxon>
        <taxon>Clostridia</taxon>
        <taxon>Lachnospirales</taxon>
        <taxon>Lachnospiraceae</taxon>
        <taxon>Sporofaciens</taxon>
    </lineage>
</organism>
<proteinExistence type="inferred from homology"/>
<sequence length="399" mass="45055">MKKNNDLFPEVDSSGDSSDFSIEVLYEDSFDDRPLDDDNSWDDEHGHKRRHRHRHEKHKRRHSLKRWKKVMLGLVAIIVVGIAGLTGGFFYLRAQGEKNLKTEVPDAADSAEAPEGLFVTYNGKKYQYDENVINFLCMGIDKDLPIEEKRATGSEGLSDANILISINVETGKIKLLAIPRDTIVPVKVVDSAGYFVKNENQQLTLQYAYGQSATASCELMVDTVSNLLFQLPIQRYCSVNFEAIPILNDAIGGVDVQALEEIKIGSKTYQQGEMIHLQGDQTLEYVRHRDTNVFGSSMGRLERQKQYISNYFATAKEVVKSNMTLPVTIYQNLQGKMCTNITVEDIAYLVPKLLDVNLTGEDMTVVPGEIIQPGDHEEYHVNADQLKEIVINNFYKEIP</sequence>
<name>A0A7X3MKZ6_9FIRM</name>
<evidence type="ECO:0000259" key="4">
    <source>
        <dbReference type="Pfam" id="PF03816"/>
    </source>
</evidence>
<dbReference type="InterPro" id="IPR050922">
    <property type="entry name" value="LytR/CpsA/Psr_CW_biosynth"/>
</dbReference>
<dbReference type="EMBL" id="WUQX01000001">
    <property type="protein sequence ID" value="MXP78167.1"/>
    <property type="molecule type" value="Genomic_DNA"/>
</dbReference>
<comment type="similarity">
    <text evidence="1">Belongs to the LytR/CpsA/Psr (LCP) family.</text>
</comment>
<feature type="compositionally biased region" description="Basic residues" evidence="2">
    <location>
        <begin position="47"/>
        <end position="61"/>
    </location>
</feature>
<keyword evidence="6" id="KW-1185">Reference proteome</keyword>
<dbReference type="Pfam" id="PF03816">
    <property type="entry name" value="LytR_cpsA_psr"/>
    <property type="match status" value="1"/>
</dbReference>